<comment type="caution">
    <text evidence="3">The sequence shown here is derived from an EMBL/GenBank/DDBJ whole genome shotgun (WGS) entry which is preliminary data.</text>
</comment>
<dbReference type="InParanoid" id="A0A2V0P119"/>
<dbReference type="InterPro" id="IPR050231">
    <property type="entry name" value="Iron_ascorbate_oxido_reductase"/>
</dbReference>
<name>A0A2V0P119_9CHLO</name>
<accession>A0A2V0P119</accession>
<dbReference type="Gene3D" id="2.60.120.330">
    <property type="entry name" value="B-lactam Antibiotic, Isopenicillin N Synthase, Chain"/>
    <property type="match status" value="1"/>
</dbReference>
<dbReference type="Pfam" id="PF14226">
    <property type="entry name" value="DIOX_N"/>
    <property type="match status" value="1"/>
</dbReference>
<dbReference type="Pfam" id="PF03171">
    <property type="entry name" value="2OG-FeII_Oxy"/>
    <property type="match status" value="1"/>
</dbReference>
<dbReference type="AlphaFoldDB" id="A0A2V0P119"/>
<reference evidence="3 4" key="1">
    <citation type="journal article" date="2018" name="Sci. Rep.">
        <title>Raphidocelis subcapitata (=Pseudokirchneriella subcapitata) provides an insight into genome evolution and environmental adaptations in the Sphaeropleales.</title>
        <authorList>
            <person name="Suzuki S."/>
            <person name="Yamaguchi H."/>
            <person name="Nakajima N."/>
            <person name="Kawachi M."/>
        </authorList>
    </citation>
    <scope>NUCLEOTIDE SEQUENCE [LARGE SCALE GENOMIC DNA]</scope>
    <source>
        <strain evidence="3 4">NIES-35</strain>
    </source>
</reference>
<gene>
    <name evidence="3" type="ORF">Rsub_06291</name>
</gene>
<dbReference type="STRING" id="307507.A0A2V0P119"/>
<dbReference type="InterPro" id="IPR026992">
    <property type="entry name" value="DIOX_N"/>
</dbReference>
<dbReference type="InterPro" id="IPR027443">
    <property type="entry name" value="IPNS-like_sf"/>
</dbReference>
<feature type="domain" description="Fe2OG dioxygenase" evidence="2">
    <location>
        <begin position="279"/>
        <end position="444"/>
    </location>
</feature>
<evidence type="ECO:0000256" key="1">
    <source>
        <dbReference type="SAM" id="MobiDB-lite"/>
    </source>
</evidence>
<sequence length="506" mass="53259">MQQAQRTAGCALNPDLGRRARLATPRGRPARRCPRCRGAAPASLPEASVFRPPLVDIGPALRGEPLPPETVEQVRRECESTGFLALRGHGLDPSLLSALFSSAAALFDLPLADKEALAVAGMKAGRGWEVSPEHREAMAAFARLRAAGALRLGGGPYGSGGSGGGSSSGGGIDGPVSSSGGGGGFVGLEPSAAEGILSERFLCGPALPEGWEADPYYSSGLGPVFFAPDAWPPEAAAPGLRARMRAAHAGLARVGDAALAVMAEALGLPAAYFEPLTRRACSNLQVAHYPSQPVDPALLGAPELMRKKAHTDSGLLTLLASEDWWGPGGGWRPGDGGVQLLNSEGRWVEVAVPQGALLLNLGSLLTRITNGAWKSTLHRVTNPRPRGDAEPLGGGPEGQGQSRPHDQQQQQQNQQQQDQQPSQQPQQQHCRGRRRLSVALFHKPGYDQTIDVAPTCLGPGGARRYEAARASDLTRAGLLHRFAHLPPAEASRRYHEEMARTRAAAE</sequence>
<dbReference type="PROSITE" id="PS51471">
    <property type="entry name" value="FE2OG_OXY"/>
    <property type="match status" value="1"/>
</dbReference>
<dbReference type="SUPFAM" id="SSF51197">
    <property type="entry name" value="Clavaminate synthase-like"/>
    <property type="match status" value="2"/>
</dbReference>
<dbReference type="InterPro" id="IPR005123">
    <property type="entry name" value="Oxoglu/Fe-dep_dioxygenase_dom"/>
</dbReference>
<evidence type="ECO:0000313" key="3">
    <source>
        <dbReference type="EMBL" id="GBF93571.1"/>
    </source>
</evidence>
<proteinExistence type="predicted"/>
<organism evidence="3 4">
    <name type="scientific">Raphidocelis subcapitata</name>
    <dbReference type="NCBI Taxonomy" id="307507"/>
    <lineage>
        <taxon>Eukaryota</taxon>
        <taxon>Viridiplantae</taxon>
        <taxon>Chlorophyta</taxon>
        <taxon>core chlorophytes</taxon>
        <taxon>Chlorophyceae</taxon>
        <taxon>CS clade</taxon>
        <taxon>Sphaeropleales</taxon>
        <taxon>Selenastraceae</taxon>
        <taxon>Raphidocelis</taxon>
    </lineage>
</organism>
<dbReference type="EMBL" id="BDRX01000042">
    <property type="protein sequence ID" value="GBF93571.1"/>
    <property type="molecule type" value="Genomic_DNA"/>
</dbReference>
<keyword evidence="4" id="KW-1185">Reference proteome</keyword>
<dbReference type="InterPro" id="IPR044861">
    <property type="entry name" value="IPNS-like_FE2OG_OXY"/>
</dbReference>
<dbReference type="PANTHER" id="PTHR47990">
    <property type="entry name" value="2-OXOGLUTARATE (2OG) AND FE(II)-DEPENDENT OXYGENASE SUPERFAMILY PROTEIN-RELATED"/>
    <property type="match status" value="1"/>
</dbReference>
<feature type="compositionally biased region" description="Low complexity" evidence="1">
    <location>
        <begin position="399"/>
        <end position="429"/>
    </location>
</feature>
<feature type="region of interest" description="Disordered" evidence="1">
    <location>
        <begin position="376"/>
        <end position="432"/>
    </location>
</feature>
<evidence type="ECO:0000259" key="2">
    <source>
        <dbReference type="PROSITE" id="PS51471"/>
    </source>
</evidence>
<dbReference type="OrthoDB" id="288590at2759"/>
<evidence type="ECO:0000313" key="4">
    <source>
        <dbReference type="Proteomes" id="UP000247498"/>
    </source>
</evidence>
<protein>
    <recommendedName>
        <fullName evidence="2">Fe2OG dioxygenase domain-containing protein</fullName>
    </recommendedName>
</protein>
<dbReference type="Proteomes" id="UP000247498">
    <property type="component" value="Unassembled WGS sequence"/>
</dbReference>